<gene>
    <name evidence="3" type="ORF">TM35_000381570</name>
</gene>
<dbReference type="RefSeq" id="XP_028879148.1">
    <property type="nucleotide sequence ID" value="XM_029029571.1"/>
</dbReference>
<dbReference type="PANTHER" id="PTHR24067">
    <property type="entry name" value="UBIQUITIN-CONJUGATING ENZYME E2"/>
    <property type="match status" value="1"/>
</dbReference>
<dbReference type="InterPro" id="IPR050113">
    <property type="entry name" value="Ub_conjugating_enzyme"/>
</dbReference>
<dbReference type="GeneID" id="39989351"/>
<feature type="compositionally biased region" description="Basic and acidic residues" evidence="1">
    <location>
        <begin position="206"/>
        <end position="215"/>
    </location>
</feature>
<feature type="compositionally biased region" description="Low complexity" evidence="1">
    <location>
        <begin position="373"/>
        <end position="392"/>
    </location>
</feature>
<dbReference type="STRING" id="67003.A0A1X0NK06"/>
<evidence type="ECO:0000259" key="2">
    <source>
        <dbReference type="PROSITE" id="PS50127"/>
    </source>
</evidence>
<dbReference type="Proteomes" id="UP000192257">
    <property type="component" value="Unassembled WGS sequence"/>
</dbReference>
<name>A0A1X0NK06_9TRYP</name>
<proteinExistence type="predicted"/>
<dbReference type="Gene3D" id="3.10.110.10">
    <property type="entry name" value="Ubiquitin Conjugating Enzyme"/>
    <property type="match status" value="1"/>
</dbReference>
<feature type="compositionally biased region" description="Low complexity" evidence="1">
    <location>
        <begin position="338"/>
        <end position="347"/>
    </location>
</feature>
<dbReference type="InterPro" id="IPR016135">
    <property type="entry name" value="UBQ-conjugating_enzyme/RWD"/>
</dbReference>
<feature type="compositionally biased region" description="Polar residues" evidence="1">
    <location>
        <begin position="354"/>
        <end position="365"/>
    </location>
</feature>
<organism evidence="3 4">
    <name type="scientific">Trypanosoma theileri</name>
    <dbReference type="NCBI Taxonomy" id="67003"/>
    <lineage>
        <taxon>Eukaryota</taxon>
        <taxon>Discoba</taxon>
        <taxon>Euglenozoa</taxon>
        <taxon>Kinetoplastea</taxon>
        <taxon>Metakinetoplastina</taxon>
        <taxon>Trypanosomatida</taxon>
        <taxon>Trypanosomatidae</taxon>
        <taxon>Trypanosoma</taxon>
    </lineage>
</organism>
<evidence type="ECO:0000313" key="4">
    <source>
        <dbReference type="Proteomes" id="UP000192257"/>
    </source>
</evidence>
<dbReference type="SMART" id="SM00212">
    <property type="entry name" value="UBCc"/>
    <property type="match status" value="1"/>
</dbReference>
<accession>A0A1X0NK06</accession>
<reference evidence="3 4" key="1">
    <citation type="submission" date="2017-03" db="EMBL/GenBank/DDBJ databases">
        <title>An alternative strategy for trypanosome survival in the mammalian bloodstream revealed through genome and transcriptome analysis of the ubiquitous bovine parasite Trypanosoma (Megatrypanum) theileri.</title>
        <authorList>
            <person name="Kelly S."/>
            <person name="Ivens A."/>
            <person name="Mott A."/>
            <person name="O'Neill E."/>
            <person name="Emms D."/>
            <person name="Macleod O."/>
            <person name="Voorheis P."/>
            <person name="Matthews J."/>
            <person name="Matthews K."/>
            <person name="Carrington M."/>
        </authorList>
    </citation>
    <scope>NUCLEOTIDE SEQUENCE [LARGE SCALE GENOMIC DNA]</scope>
    <source>
        <strain evidence="3">Edinburgh</strain>
    </source>
</reference>
<keyword evidence="4" id="KW-1185">Reference proteome</keyword>
<feature type="compositionally biased region" description="Basic and acidic residues" evidence="1">
    <location>
        <begin position="226"/>
        <end position="258"/>
    </location>
</feature>
<feature type="domain" description="UBC core" evidence="2">
    <location>
        <begin position="6"/>
        <end position="160"/>
    </location>
</feature>
<dbReference type="VEuPathDB" id="TriTrypDB:TM35_000381570"/>
<dbReference type="EMBL" id="NBCO01000038">
    <property type="protein sequence ID" value="ORC85082.1"/>
    <property type="molecule type" value="Genomic_DNA"/>
</dbReference>
<dbReference type="FunFam" id="3.10.110.10:FF:000109">
    <property type="entry name" value="Ubiquitin-conjugating enzyme E2 J2-like"/>
    <property type="match status" value="1"/>
</dbReference>
<dbReference type="CDD" id="cd23799">
    <property type="entry name" value="UBCc_UBE2J"/>
    <property type="match status" value="1"/>
</dbReference>
<dbReference type="AlphaFoldDB" id="A0A1X0NK06"/>
<dbReference type="SUPFAM" id="SSF54495">
    <property type="entry name" value="UBC-like"/>
    <property type="match status" value="1"/>
</dbReference>
<feature type="compositionally biased region" description="Polar residues" evidence="1">
    <location>
        <begin position="294"/>
        <end position="309"/>
    </location>
</feature>
<evidence type="ECO:0000256" key="1">
    <source>
        <dbReference type="SAM" id="MobiDB-lite"/>
    </source>
</evidence>
<protein>
    <submittedName>
        <fullName evidence="3">Putative ubiquitin-conjugating enzyme</fullName>
    </submittedName>
</protein>
<comment type="caution">
    <text evidence="3">The sequence shown here is derived from an EMBL/GenBank/DDBJ whole genome shotgun (WGS) entry which is preliminary data.</text>
</comment>
<sequence>MSVAAAAIQRLSKEKKKIDAARVCDFYAAPLPDNLFEWHFTLMGPADSVYAGGLYHGILRFPRNYPFSPPDILFLTQSGRFEVETRICSSVSSFHPELWQPSYDIALVLIALRAFMAQDEDVGVGALMGRYVSAEEKRRLAAASRNFTCGVCGMRRAEEVWAAEMRGFPPVSPEVEASVPKLPRTTPEEEEKEKRNNNNNNNNNNNEEKEEKEEREKEEEDNNDNNDNKEKEGEGEEEKEKKEEGEMEEKEKEKKGREEEEEEDKVITRGKEEEEEEKEKKEEEDTEVKLNGEMGNQQEKSQLSPTQMTLRRREHPTPHNNHNNRNSEAAEFSPQLLSSSSSTTTTTVRETVRDNNGSNKAVTHTTNKEKEPPQQQQVESTSPTTTTTTTTTAPVQTSAVDDSFIRIRLGNTVILRVSLKTLDTAIAASFFLFSAVLFKKWIWS</sequence>
<dbReference type="PROSITE" id="PS50127">
    <property type="entry name" value="UBC_2"/>
    <property type="match status" value="1"/>
</dbReference>
<dbReference type="OrthoDB" id="1158011at2759"/>
<evidence type="ECO:0000313" key="3">
    <source>
        <dbReference type="EMBL" id="ORC85082.1"/>
    </source>
</evidence>
<dbReference type="Pfam" id="PF00179">
    <property type="entry name" value="UQ_con"/>
    <property type="match status" value="1"/>
</dbReference>
<feature type="region of interest" description="Disordered" evidence="1">
    <location>
        <begin position="170"/>
        <end position="392"/>
    </location>
</feature>
<dbReference type="InterPro" id="IPR000608">
    <property type="entry name" value="UBC"/>
</dbReference>
<feature type="compositionally biased region" description="Basic and acidic residues" evidence="1">
    <location>
        <begin position="265"/>
        <end position="290"/>
    </location>
</feature>